<proteinExistence type="predicted"/>
<gene>
    <name evidence="1" type="ORF">E2C01_015827</name>
</gene>
<name>A0A5B7DMV9_PORTR</name>
<dbReference type="Proteomes" id="UP000324222">
    <property type="component" value="Unassembled WGS sequence"/>
</dbReference>
<evidence type="ECO:0000313" key="2">
    <source>
        <dbReference type="Proteomes" id="UP000324222"/>
    </source>
</evidence>
<comment type="caution">
    <text evidence="1">The sequence shown here is derived from an EMBL/GenBank/DDBJ whole genome shotgun (WGS) entry which is preliminary data.</text>
</comment>
<dbReference type="AlphaFoldDB" id="A0A5B7DMV9"/>
<keyword evidence="2" id="KW-1185">Reference proteome</keyword>
<accession>A0A5B7DMV9</accession>
<dbReference type="EMBL" id="VSRR010001127">
    <property type="protein sequence ID" value="MPC22800.1"/>
    <property type="molecule type" value="Genomic_DNA"/>
</dbReference>
<reference evidence="1 2" key="1">
    <citation type="submission" date="2019-05" db="EMBL/GenBank/DDBJ databases">
        <title>Another draft genome of Portunus trituberculatus and its Hox gene families provides insights of decapod evolution.</title>
        <authorList>
            <person name="Jeong J.-H."/>
            <person name="Song I."/>
            <person name="Kim S."/>
            <person name="Choi T."/>
            <person name="Kim D."/>
            <person name="Ryu S."/>
            <person name="Kim W."/>
        </authorList>
    </citation>
    <scope>NUCLEOTIDE SEQUENCE [LARGE SCALE GENOMIC DNA]</scope>
    <source>
        <tissue evidence="1">Muscle</tissue>
    </source>
</reference>
<organism evidence="1 2">
    <name type="scientific">Portunus trituberculatus</name>
    <name type="common">Swimming crab</name>
    <name type="synonym">Neptunus trituberculatus</name>
    <dbReference type="NCBI Taxonomy" id="210409"/>
    <lineage>
        <taxon>Eukaryota</taxon>
        <taxon>Metazoa</taxon>
        <taxon>Ecdysozoa</taxon>
        <taxon>Arthropoda</taxon>
        <taxon>Crustacea</taxon>
        <taxon>Multicrustacea</taxon>
        <taxon>Malacostraca</taxon>
        <taxon>Eumalacostraca</taxon>
        <taxon>Eucarida</taxon>
        <taxon>Decapoda</taxon>
        <taxon>Pleocyemata</taxon>
        <taxon>Brachyura</taxon>
        <taxon>Eubrachyura</taxon>
        <taxon>Portunoidea</taxon>
        <taxon>Portunidae</taxon>
        <taxon>Portuninae</taxon>
        <taxon>Portunus</taxon>
    </lineage>
</organism>
<sequence>MREIVDHMWIDEDGRIGVVWDYNKLVLECKLYGRERKNANTKGRKWRLRDVGWENFQVET</sequence>
<dbReference type="OrthoDB" id="7554032at2759"/>
<evidence type="ECO:0000313" key="1">
    <source>
        <dbReference type="EMBL" id="MPC22800.1"/>
    </source>
</evidence>
<protein>
    <submittedName>
        <fullName evidence="1">Uncharacterized protein</fullName>
    </submittedName>
</protein>